<keyword evidence="2 3" id="KW-0732">Signal</keyword>
<reference evidence="5 6" key="1">
    <citation type="submission" date="2018-07" db="EMBL/GenBank/DDBJ databases">
        <title>Genomic Encyclopedia of Type Strains, Phase IV (KMG-IV): sequencing the most valuable type-strain genomes for metagenomic binning, comparative biology and taxonomic classification.</title>
        <authorList>
            <person name="Goeker M."/>
        </authorList>
    </citation>
    <scope>NUCLEOTIDE SEQUENCE [LARGE SCALE GENOMIC DNA]</scope>
    <source>
        <strain evidence="5 6">DSM 21634</strain>
    </source>
</reference>
<comment type="caution">
    <text evidence="5">The sequence shown here is derived from an EMBL/GenBank/DDBJ whole genome shotgun (WGS) entry which is preliminary data.</text>
</comment>
<evidence type="ECO:0000313" key="6">
    <source>
        <dbReference type="Proteomes" id="UP000252884"/>
    </source>
</evidence>
<feature type="signal peptide" evidence="3">
    <location>
        <begin position="1"/>
        <end position="23"/>
    </location>
</feature>
<dbReference type="RefSeq" id="WP_114467670.1">
    <property type="nucleotide sequence ID" value="NZ_QPJK01000002.1"/>
</dbReference>
<evidence type="ECO:0000256" key="3">
    <source>
        <dbReference type="SAM" id="SignalP"/>
    </source>
</evidence>
<feature type="chain" id="PRO_5016728955" evidence="3">
    <location>
        <begin position="24"/>
        <end position="402"/>
    </location>
</feature>
<comment type="similarity">
    <text evidence="1">Belongs to the leucine-binding protein family.</text>
</comment>
<protein>
    <submittedName>
        <fullName evidence="5">Amino acid/amide ABC transporter substrate-binding protein (HAAT family)</fullName>
    </submittedName>
</protein>
<dbReference type="InterPro" id="IPR028081">
    <property type="entry name" value="Leu-bd"/>
</dbReference>
<feature type="domain" description="Leucine-binding protein" evidence="4">
    <location>
        <begin position="35"/>
        <end position="389"/>
    </location>
</feature>
<accession>A0A368Y704</accession>
<evidence type="ECO:0000256" key="1">
    <source>
        <dbReference type="ARBA" id="ARBA00010062"/>
    </source>
</evidence>
<dbReference type="Proteomes" id="UP000252884">
    <property type="component" value="Unassembled WGS sequence"/>
</dbReference>
<sequence length="402" mass="43581">MTRPLTKILAAASVLLATLPALAQKAYGPGVSDTEIKLGQSIPYSGPLSSYATLGKTQLAYFKWINEQGGINGRKINLVSLDDAYSPPKTLETTRRLVEQDEVLAVYGTIGTPTNTAIHKYLNGKKVPHLLASSGGTKWNDPKNFPWTMAWLPTYHAEGRIYAEHILKTVPNAKVAVLYQNDDFGKDYYNGFKEGLGDKLKQVVVADASYEATDPTVDSQMVALKSSGANVFVNLASPKAAALAVRKVHELGWKPTAQYLVSISSSVGAVLKPAGIDASNGLVTVLWLKDTADQQWADDAGMKWYLDFMKKYYPEGDPNDLMNGIAVSSAAVMAQIIRQAGDNLTRENLMRQAASLQGATAPLLLPGITVNTSATDFAMVESMQLARFDGTRWVRFGEVMGK</sequence>
<dbReference type="EMBL" id="QPJK01000002">
    <property type="protein sequence ID" value="RCW74587.1"/>
    <property type="molecule type" value="Genomic_DNA"/>
</dbReference>
<name>A0A368Y704_9BURK</name>
<dbReference type="OrthoDB" id="9777352at2"/>
<keyword evidence="6" id="KW-1185">Reference proteome</keyword>
<dbReference type="CDD" id="cd06343">
    <property type="entry name" value="PBP1_ABC_ligand_binding-like"/>
    <property type="match status" value="1"/>
</dbReference>
<organism evidence="5 6">
    <name type="scientific">Pseudorhodoferax soli</name>
    <dbReference type="NCBI Taxonomy" id="545864"/>
    <lineage>
        <taxon>Bacteria</taxon>
        <taxon>Pseudomonadati</taxon>
        <taxon>Pseudomonadota</taxon>
        <taxon>Betaproteobacteria</taxon>
        <taxon>Burkholderiales</taxon>
        <taxon>Comamonadaceae</taxon>
    </lineage>
</organism>
<evidence type="ECO:0000259" key="4">
    <source>
        <dbReference type="Pfam" id="PF13458"/>
    </source>
</evidence>
<dbReference type="Pfam" id="PF13458">
    <property type="entry name" value="Peripla_BP_6"/>
    <property type="match status" value="1"/>
</dbReference>
<dbReference type="SUPFAM" id="SSF53822">
    <property type="entry name" value="Periplasmic binding protein-like I"/>
    <property type="match status" value="1"/>
</dbReference>
<dbReference type="PANTHER" id="PTHR47235">
    <property type="entry name" value="BLR6548 PROTEIN"/>
    <property type="match status" value="1"/>
</dbReference>
<evidence type="ECO:0000313" key="5">
    <source>
        <dbReference type="EMBL" id="RCW74587.1"/>
    </source>
</evidence>
<dbReference type="InterPro" id="IPR028082">
    <property type="entry name" value="Peripla_BP_I"/>
</dbReference>
<dbReference type="PANTHER" id="PTHR47235:SF1">
    <property type="entry name" value="BLR6548 PROTEIN"/>
    <property type="match status" value="1"/>
</dbReference>
<evidence type="ECO:0000256" key="2">
    <source>
        <dbReference type="ARBA" id="ARBA00022729"/>
    </source>
</evidence>
<proteinExistence type="inferred from homology"/>
<dbReference type="AlphaFoldDB" id="A0A368Y704"/>
<dbReference type="Gene3D" id="3.40.50.2300">
    <property type="match status" value="2"/>
</dbReference>
<gene>
    <name evidence="5" type="ORF">DES41_102910</name>
</gene>